<dbReference type="Ensembl" id="ENSOTST00005166753.1">
    <property type="protein sequence ID" value="ENSOTSP00005135849.1"/>
    <property type="gene ID" value="ENSOTSG00005032077.2"/>
</dbReference>
<evidence type="ECO:0000313" key="1">
    <source>
        <dbReference type="Ensembl" id="ENSOTSP00005135849.1"/>
    </source>
</evidence>
<reference evidence="2" key="1">
    <citation type="journal article" date="2018" name="PLoS ONE">
        <title>Chinook salmon (Oncorhynchus tshawytscha) genome and transcriptome.</title>
        <authorList>
            <person name="Christensen K.A."/>
            <person name="Leong J.S."/>
            <person name="Sakhrani D."/>
            <person name="Biagi C.A."/>
            <person name="Minkley D.R."/>
            <person name="Withler R.E."/>
            <person name="Rondeau E.B."/>
            <person name="Koop B.F."/>
            <person name="Devlin R.H."/>
        </authorList>
    </citation>
    <scope>NUCLEOTIDE SEQUENCE [LARGE SCALE GENOMIC DNA]</scope>
</reference>
<reference evidence="1" key="3">
    <citation type="submission" date="2025-09" db="UniProtKB">
        <authorList>
            <consortium name="Ensembl"/>
        </authorList>
    </citation>
    <scope>IDENTIFICATION</scope>
</reference>
<dbReference type="GeneTree" id="ENSGT00390000016567"/>
<name>A0AAZ3R6T6_ONCTS</name>
<reference evidence="1" key="2">
    <citation type="submission" date="2025-08" db="UniProtKB">
        <authorList>
            <consortium name="Ensembl"/>
        </authorList>
    </citation>
    <scope>IDENTIFICATION</scope>
</reference>
<sequence>MAFHASKCCRIVLCNHYVVKALSTQHMKLFAPSSTAKMLRFYSSDTQEENELQLVTLAHSIAAVTVTTQGVAVPGGRRQSLNQDVLPFSAFLTGDFCRRHSYLRVSMMEECNLRCNENVLFQKNRKAYSELSLTGSMPYGCGLH</sequence>
<dbReference type="Proteomes" id="UP000694402">
    <property type="component" value="Unassembled WGS sequence"/>
</dbReference>
<protein>
    <submittedName>
        <fullName evidence="1">Uncharacterized protein</fullName>
    </submittedName>
</protein>
<organism evidence="1 2">
    <name type="scientific">Oncorhynchus tshawytscha</name>
    <name type="common">Chinook salmon</name>
    <name type="synonym">Salmo tshawytscha</name>
    <dbReference type="NCBI Taxonomy" id="74940"/>
    <lineage>
        <taxon>Eukaryota</taxon>
        <taxon>Metazoa</taxon>
        <taxon>Chordata</taxon>
        <taxon>Craniata</taxon>
        <taxon>Vertebrata</taxon>
        <taxon>Euteleostomi</taxon>
        <taxon>Actinopterygii</taxon>
        <taxon>Neopterygii</taxon>
        <taxon>Teleostei</taxon>
        <taxon>Protacanthopterygii</taxon>
        <taxon>Salmoniformes</taxon>
        <taxon>Salmonidae</taxon>
        <taxon>Salmoninae</taxon>
        <taxon>Oncorhynchus</taxon>
    </lineage>
</organism>
<dbReference type="AlphaFoldDB" id="A0AAZ3R6T6"/>
<gene>
    <name evidence="1" type="primary">LOC112256437</name>
</gene>
<evidence type="ECO:0000313" key="2">
    <source>
        <dbReference type="Proteomes" id="UP000694402"/>
    </source>
</evidence>
<keyword evidence="2" id="KW-1185">Reference proteome</keyword>
<proteinExistence type="predicted"/>
<accession>A0AAZ3R6T6</accession>